<keyword evidence="2" id="KW-0934">Plastid</keyword>
<feature type="signal peptide" evidence="1">
    <location>
        <begin position="1"/>
        <end position="18"/>
    </location>
</feature>
<protein>
    <submittedName>
        <fullName evidence="2">Uncharacterized protein</fullName>
    </submittedName>
</protein>
<evidence type="ECO:0000313" key="2">
    <source>
        <dbReference type="EMBL" id="UVC46377.1"/>
    </source>
</evidence>
<geneLocation type="apicoplast" evidence="2"/>
<keyword evidence="1" id="KW-0732">Signal</keyword>
<evidence type="ECO:0000313" key="3">
    <source>
        <dbReference type="Proteomes" id="UP000244811"/>
    </source>
</evidence>
<organism evidence="2 3">
    <name type="scientific">Theileria orientalis</name>
    <dbReference type="NCBI Taxonomy" id="68886"/>
    <lineage>
        <taxon>Eukaryota</taxon>
        <taxon>Sar</taxon>
        <taxon>Alveolata</taxon>
        <taxon>Apicomplexa</taxon>
        <taxon>Aconoidasida</taxon>
        <taxon>Piroplasmida</taxon>
        <taxon>Theileriidae</taxon>
        <taxon>Theileria</taxon>
    </lineage>
</organism>
<dbReference type="AlphaFoldDB" id="A0A976SI47"/>
<gene>
    <name evidence="2" type="ORF">MACK_004167</name>
</gene>
<keyword evidence="2" id="KW-0933">Apicoplast</keyword>
<reference evidence="2" key="1">
    <citation type="submission" date="2022-07" db="EMBL/GenBank/DDBJ databases">
        <title>Chromosomal assemblies of T. orientalis with long-read sequencing.</title>
        <authorList>
            <person name="Yam J."/>
            <person name="Bogema D.R."/>
            <person name="Micallef M.L."/>
            <person name="Djordjevic S."/>
            <person name="Jenkins C."/>
        </authorList>
    </citation>
    <scope>NUCLEOTIDE SEQUENCE</scope>
    <source>
        <strain evidence="2">Goon Nure</strain>
    </source>
</reference>
<dbReference type="EMBL" id="CP102584">
    <property type="protein sequence ID" value="UVC46377.1"/>
    <property type="molecule type" value="Genomic_DNA"/>
</dbReference>
<name>A0A976SI47_THEOR</name>
<feature type="chain" id="PRO_5036777440" evidence="1">
    <location>
        <begin position="19"/>
        <end position="209"/>
    </location>
</feature>
<dbReference type="Proteomes" id="UP000244811">
    <property type="component" value="Apicoplast Pltd"/>
</dbReference>
<accession>A0A976SI47</accession>
<proteinExistence type="predicted"/>
<sequence>MNWNIFTNFLKPLIILICKELINELITCYIYFKNSIEFIQKVYENKDYILTFDYKKLFLKIIEETKKHFEEYLKIIAPFIEYIIYKYILNHSFYKICFNYLSKLDYKHLKLHIFNKLDALIICKNKIKTIINFVCLFVLYIKEKNRKNFDELEFLLNNIAKIKISNFYRNLEKITKSFDIKIIKLKPFKEELEFFKNIFYKNYNKYILL</sequence>
<evidence type="ECO:0000256" key="1">
    <source>
        <dbReference type="SAM" id="SignalP"/>
    </source>
</evidence>